<protein>
    <submittedName>
        <fullName evidence="1">Uncharacterized protein</fullName>
    </submittedName>
</protein>
<evidence type="ECO:0000313" key="2">
    <source>
        <dbReference type="Proteomes" id="UP000240243"/>
    </source>
</evidence>
<dbReference type="OrthoDB" id="5813333at2"/>
<name>A0A2P7RD33_9GAMM</name>
<dbReference type="SUPFAM" id="SSF52540">
    <property type="entry name" value="P-loop containing nucleoside triphosphate hydrolases"/>
    <property type="match status" value="1"/>
</dbReference>
<dbReference type="AlphaFoldDB" id="A0A2P7RD33"/>
<evidence type="ECO:0000313" key="1">
    <source>
        <dbReference type="EMBL" id="PSJ48136.1"/>
    </source>
</evidence>
<gene>
    <name evidence="1" type="ORF">C7H85_04960</name>
</gene>
<dbReference type="Gene3D" id="3.40.50.300">
    <property type="entry name" value="P-loop containing nucleotide triphosphate hydrolases"/>
    <property type="match status" value="1"/>
</dbReference>
<reference evidence="1 2" key="1">
    <citation type="submission" date="2018-03" db="EMBL/GenBank/DDBJ databases">
        <title>The draft genome of Zobellella sp. 59N8.</title>
        <authorList>
            <person name="Liu L."/>
            <person name="Li L."/>
            <person name="Zhang X."/>
            <person name="Liang L."/>
            <person name="Wang T."/>
        </authorList>
    </citation>
    <scope>NUCLEOTIDE SEQUENCE [LARGE SCALE GENOMIC DNA]</scope>
    <source>
        <strain evidence="1 2">59N8</strain>
    </source>
</reference>
<dbReference type="EMBL" id="PXYG01000001">
    <property type="protein sequence ID" value="PSJ48136.1"/>
    <property type="molecule type" value="Genomic_DNA"/>
</dbReference>
<comment type="caution">
    <text evidence="1">The sequence shown here is derived from an EMBL/GenBank/DDBJ whole genome shotgun (WGS) entry which is preliminary data.</text>
</comment>
<dbReference type="InterPro" id="IPR027417">
    <property type="entry name" value="P-loop_NTPase"/>
</dbReference>
<proteinExistence type="predicted"/>
<organism evidence="1 2">
    <name type="scientific">Zobellella endophytica</name>
    <dbReference type="NCBI Taxonomy" id="2116700"/>
    <lineage>
        <taxon>Bacteria</taxon>
        <taxon>Pseudomonadati</taxon>
        <taxon>Pseudomonadota</taxon>
        <taxon>Gammaproteobacteria</taxon>
        <taxon>Aeromonadales</taxon>
        <taxon>Aeromonadaceae</taxon>
        <taxon>Zobellella</taxon>
    </lineage>
</organism>
<dbReference type="RefSeq" id="WP_106728548.1">
    <property type="nucleotide sequence ID" value="NZ_PXYG01000001.1"/>
</dbReference>
<keyword evidence="2" id="KW-1185">Reference proteome</keyword>
<dbReference type="Proteomes" id="UP000240243">
    <property type="component" value="Unassembled WGS sequence"/>
</dbReference>
<sequence>MTILAYSPEPRYRHQVARALPAGERLLWVDGPTELAAGAGWQQARALVLIATGWPDSRLDHLLKGFQPKPVVLLDMTQEGQWQGYGGQGSLHLTDTDRLGDTLSWLLKPEPVVEGGALAILAQRNDYDGAILAIVTAWVLTARHERRVLILDFGLPQCDVGAYLEVSAEYSLSELIHHRHELDSSWLQQRLATASGIHLLTLPPGEELAALGSTDFREILMQLEQHYDHLVFNLTGQGLSGLVSLVAAHCSHLWLLADQKNISLRSAAVLADYLLRLGIRPAALGLVLAPYYPQQIPDAPAISERLEVPVLACLPDIHDLVTLLNAGQLLPPRPPLEPLLRAIEAMVGRAAPVSWWQRLMGRTAGWA</sequence>
<accession>A0A2P7RD33</accession>